<keyword evidence="1" id="KW-0732">Signal</keyword>
<organism evidence="2 3">
    <name type="scientific">Nonomuraea guangzhouensis</name>
    <dbReference type="NCBI Taxonomy" id="1291555"/>
    <lineage>
        <taxon>Bacteria</taxon>
        <taxon>Bacillati</taxon>
        <taxon>Actinomycetota</taxon>
        <taxon>Actinomycetes</taxon>
        <taxon>Streptosporangiales</taxon>
        <taxon>Streptosporangiaceae</taxon>
        <taxon>Nonomuraea</taxon>
    </lineage>
</organism>
<keyword evidence="3" id="KW-1185">Reference proteome</keyword>
<feature type="signal peptide" evidence="1">
    <location>
        <begin position="1"/>
        <end position="21"/>
    </location>
</feature>
<gene>
    <name evidence="2" type="ORF">ACFSJ0_09050</name>
</gene>
<dbReference type="InterPro" id="IPR045935">
    <property type="entry name" value="DUF6355"/>
</dbReference>
<reference evidence="3" key="1">
    <citation type="journal article" date="2019" name="Int. J. Syst. Evol. Microbiol.">
        <title>The Global Catalogue of Microorganisms (GCM) 10K type strain sequencing project: providing services to taxonomists for standard genome sequencing and annotation.</title>
        <authorList>
            <consortium name="The Broad Institute Genomics Platform"/>
            <consortium name="The Broad Institute Genome Sequencing Center for Infectious Disease"/>
            <person name="Wu L."/>
            <person name="Ma J."/>
        </authorList>
    </citation>
    <scope>NUCLEOTIDE SEQUENCE [LARGE SCALE GENOMIC DNA]</scope>
    <source>
        <strain evidence="3">CGMCC 1.15399</strain>
    </source>
</reference>
<comment type="caution">
    <text evidence="2">The sequence shown here is derived from an EMBL/GenBank/DDBJ whole genome shotgun (WGS) entry which is preliminary data.</text>
</comment>
<protein>
    <submittedName>
        <fullName evidence="2">DUF6355 family natural product biosynthesis protein</fullName>
    </submittedName>
</protein>
<evidence type="ECO:0000313" key="2">
    <source>
        <dbReference type="EMBL" id="MFD1537179.1"/>
    </source>
</evidence>
<feature type="chain" id="PRO_5045930065" evidence="1">
    <location>
        <begin position="22"/>
        <end position="110"/>
    </location>
</feature>
<dbReference type="Pfam" id="PF19882">
    <property type="entry name" value="DUF6355"/>
    <property type="match status" value="1"/>
</dbReference>
<proteinExistence type="predicted"/>
<evidence type="ECO:0000313" key="3">
    <source>
        <dbReference type="Proteomes" id="UP001597097"/>
    </source>
</evidence>
<dbReference type="Proteomes" id="UP001597097">
    <property type="component" value="Unassembled WGS sequence"/>
</dbReference>
<dbReference type="RefSeq" id="WP_219539359.1">
    <property type="nucleotide sequence ID" value="NZ_JAHKRM010000059.1"/>
</dbReference>
<dbReference type="EMBL" id="JBHUCM010000008">
    <property type="protein sequence ID" value="MFD1537179.1"/>
    <property type="molecule type" value="Genomic_DNA"/>
</dbReference>
<accession>A0ABW4G3P4</accession>
<evidence type="ECO:0000256" key="1">
    <source>
        <dbReference type="SAM" id="SignalP"/>
    </source>
</evidence>
<sequence length="110" mass="12242">MMRKSAAAVAAIMIGATLALSTGTALEGTAHAVVRECVPPDYYTSGDVAYYHHCDHRRGLVMVERVDNTHEWTYCSRPWENRPLGPAGEILWAHVIGSCRRPEGRANDRY</sequence>
<name>A0ABW4G3P4_9ACTN</name>